<dbReference type="KEGG" id="tpx:Turpa_3393"/>
<name>I4B9S4_TURPD</name>
<gene>
    <name evidence="1" type="ordered locus">Turpa_3393</name>
</gene>
<protein>
    <submittedName>
        <fullName evidence="1">Uncharacterized protein</fullName>
    </submittedName>
</protein>
<dbReference type="Proteomes" id="UP000006048">
    <property type="component" value="Chromosome"/>
</dbReference>
<evidence type="ECO:0000313" key="2">
    <source>
        <dbReference type="Proteomes" id="UP000006048"/>
    </source>
</evidence>
<dbReference type="RefSeq" id="WP_014804527.1">
    <property type="nucleotide sequence ID" value="NC_018020.1"/>
</dbReference>
<dbReference type="EMBL" id="CP002959">
    <property type="protein sequence ID" value="AFM14031.1"/>
    <property type="molecule type" value="Genomic_DNA"/>
</dbReference>
<reference evidence="1 2" key="1">
    <citation type="submission" date="2012-06" db="EMBL/GenBank/DDBJ databases">
        <title>The complete chromosome of genome of Turneriella parva DSM 21527.</title>
        <authorList>
            <consortium name="US DOE Joint Genome Institute (JGI-PGF)"/>
            <person name="Lucas S."/>
            <person name="Han J."/>
            <person name="Lapidus A."/>
            <person name="Bruce D."/>
            <person name="Goodwin L."/>
            <person name="Pitluck S."/>
            <person name="Peters L."/>
            <person name="Kyrpides N."/>
            <person name="Mavromatis K."/>
            <person name="Ivanova N."/>
            <person name="Mikhailova N."/>
            <person name="Chertkov O."/>
            <person name="Detter J.C."/>
            <person name="Tapia R."/>
            <person name="Han C."/>
            <person name="Land M."/>
            <person name="Hauser L."/>
            <person name="Markowitz V."/>
            <person name="Cheng J.-F."/>
            <person name="Hugenholtz P."/>
            <person name="Woyke T."/>
            <person name="Wu D."/>
            <person name="Gronow S."/>
            <person name="Wellnitz S."/>
            <person name="Brambilla E."/>
            <person name="Klenk H.-P."/>
            <person name="Eisen J.A."/>
        </authorList>
    </citation>
    <scope>NUCLEOTIDE SEQUENCE [LARGE SCALE GENOMIC DNA]</scope>
    <source>
        <strain evidence="2">ATCC BAA-1111 / DSM 21527 / NCTC 11395 / H</strain>
    </source>
</reference>
<evidence type="ECO:0000313" key="1">
    <source>
        <dbReference type="EMBL" id="AFM14031.1"/>
    </source>
</evidence>
<accession>I4B9S4</accession>
<proteinExistence type="predicted"/>
<organism evidence="1 2">
    <name type="scientific">Turneriella parva (strain ATCC BAA-1111 / DSM 21527 / NCTC 11395 / H)</name>
    <name type="common">Leptospira parva</name>
    <dbReference type="NCBI Taxonomy" id="869212"/>
    <lineage>
        <taxon>Bacteria</taxon>
        <taxon>Pseudomonadati</taxon>
        <taxon>Spirochaetota</taxon>
        <taxon>Spirochaetia</taxon>
        <taxon>Leptospirales</taxon>
        <taxon>Leptospiraceae</taxon>
        <taxon>Turneriella</taxon>
    </lineage>
</organism>
<dbReference type="HOGENOM" id="CLU_1593842_0_0_12"/>
<dbReference type="AlphaFoldDB" id="I4B9S4"/>
<sequence length="167" mass="19475">MNKFALLILPIAFLNCMSLKSKDENNISEDNLGDRTAHSFRETVISIPITENPKKYENLHFVVTAFINPKESVFGSSTYNAVDLVEKLESRTQSELLKALEFKEPIAWRDLYKLKPTILQTVKKVFDVQYAKWSLRDKYTVEFAITVFYVSNNIENRDFSPRDYYSK</sequence>
<keyword evidence="2" id="KW-1185">Reference proteome</keyword>